<name>A0AAW6QSX8_9GAMM</name>
<protein>
    <submittedName>
        <fullName evidence="1">Uncharacterized protein</fullName>
    </submittedName>
</protein>
<proteinExistence type="predicted"/>
<evidence type="ECO:0000313" key="1">
    <source>
        <dbReference type="EMBL" id="MDG5898610.1"/>
    </source>
</evidence>
<organism evidence="1">
    <name type="scientific">Shewanella xiamenensis</name>
    <dbReference type="NCBI Taxonomy" id="332186"/>
    <lineage>
        <taxon>Bacteria</taxon>
        <taxon>Pseudomonadati</taxon>
        <taxon>Pseudomonadota</taxon>
        <taxon>Gammaproteobacteria</taxon>
        <taxon>Alteromonadales</taxon>
        <taxon>Shewanellaceae</taxon>
        <taxon>Shewanella</taxon>
    </lineage>
</organism>
<sequence length="60" mass="6781">MLNEFIAIVSPVTRREYIPIGSTATSMSPTVTGAPMPILTTHLQYVRKKQRDKSMLDFQL</sequence>
<dbReference type="AlphaFoldDB" id="A0AAW6QSX8"/>
<comment type="caution">
    <text evidence="1">The sequence shown here is derived from an EMBL/GenBank/DDBJ whole genome shotgun (WGS) entry which is preliminary data.</text>
</comment>
<accession>A0AAW6QSX8</accession>
<reference evidence="1" key="2">
    <citation type="submission" date="2019-04" db="EMBL/GenBank/DDBJ databases">
        <authorList>
            <person name="Zou H."/>
        </authorList>
    </citation>
    <scope>NUCLEOTIDE SEQUENCE</scope>
    <source>
        <strain evidence="1">2015oxa</strain>
    </source>
</reference>
<gene>
    <name evidence="1" type="ORF">E2650_01550</name>
</gene>
<dbReference type="EMBL" id="SUNE01000001">
    <property type="protein sequence ID" value="MDG5898610.1"/>
    <property type="molecule type" value="Genomic_DNA"/>
</dbReference>
<dbReference type="Proteomes" id="UP001152518">
    <property type="component" value="Unassembled WGS sequence"/>
</dbReference>
<reference evidence="1" key="1">
    <citation type="journal article" date="2019" name="Int J Environ Res Public Health">
        <title>Characterization of Chromosome-Mediated BlaOXA-894 in Shewanella xiamenensis Isolated from Pig Wastewater.</title>
        <authorList>
            <person name="Zou H."/>
            <person name="Zhou Z."/>
            <person name="Xia H."/>
            <person name="Zhao Q."/>
            <person name="Li X."/>
        </authorList>
    </citation>
    <scope>NUCLEOTIDE SEQUENCE</scope>
    <source>
        <strain evidence="1">2015oxa</strain>
    </source>
</reference>